<evidence type="ECO:0000313" key="2">
    <source>
        <dbReference type="Proteomes" id="UP001595846"/>
    </source>
</evidence>
<dbReference type="SUPFAM" id="SSF53756">
    <property type="entry name" value="UDP-Glycosyltransferase/glycogen phosphorylase"/>
    <property type="match status" value="1"/>
</dbReference>
<dbReference type="Proteomes" id="UP001595846">
    <property type="component" value="Unassembled WGS sequence"/>
</dbReference>
<evidence type="ECO:0008006" key="3">
    <source>
        <dbReference type="Google" id="ProtNLM"/>
    </source>
</evidence>
<gene>
    <name evidence="1" type="ORF">ACFOUR_11975</name>
</gene>
<evidence type="ECO:0000313" key="1">
    <source>
        <dbReference type="EMBL" id="MFC3959082.1"/>
    </source>
</evidence>
<organism evidence="1 2">
    <name type="scientific">Halovivax cerinus</name>
    <dbReference type="NCBI Taxonomy" id="1487865"/>
    <lineage>
        <taxon>Archaea</taxon>
        <taxon>Methanobacteriati</taxon>
        <taxon>Methanobacteriota</taxon>
        <taxon>Stenosarchaea group</taxon>
        <taxon>Halobacteria</taxon>
        <taxon>Halobacteriales</taxon>
        <taxon>Natrialbaceae</taxon>
        <taxon>Halovivax</taxon>
    </lineage>
</organism>
<comment type="caution">
    <text evidence="1">The sequence shown here is derived from an EMBL/GenBank/DDBJ whole genome shotgun (WGS) entry which is preliminary data.</text>
</comment>
<dbReference type="EMBL" id="JBHSAQ010000010">
    <property type="protein sequence ID" value="MFC3959082.1"/>
    <property type="molecule type" value="Genomic_DNA"/>
</dbReference>
<reference evidence="1 2" key="1">
    <citation type="journal article" date="2019" name="Int. J. Syst. Evol. Microbiol.">
        <title>The Global Catalogue of Microorganisms (GCM) 10K type strain sequencing project: providing services to taxonomists for standard genome sequencing and annotation.</title>
        <authorList>
            <consortium name="The Broad Institute Genomics Platform"/>
            <consortium name="The Broad Institute Genome Sequencing Center for Infectious Disease"/>
            <person name="Wu L."/>
            <person name="Ma J."/>
        </authorList>
    </citation>
    <scope>NUCLEOTIDE SEQUENCE [LARGE SCALE GENOMIC DNA]</scope>
    <source>
        <strain evidence="1 2">IBRC-M 10256</strain>
    </source>
</reference>
<accession>A0ABD5NQH2</accession>
<name>A0ABD5NQH2_9EURY</name>
<keyword evidence="2" id="KW-1185">Reference proteome</keyword>
<proteinExistence type="predicted"/>
<dbReference type="RefSeq" id="WP_256533520.1">
    <property type="nucleotide sequence ID" value="NZ_CP101824.1"/>
</dbReference>
<sequence>MNLDHEQFFDFELDQSLYDLTVDGVPVWERIRVKVANEIKRKHGLGQAHSNAAEGYASYTKAARLLAKNIVHKNPLLADQSDIVIVGSPRRKQLEDGRWWDIYTDPIHQKLDTDSLHLELPYSLEHRSPVPTENMRYLDMVKFIGDAQRLLGVGKPTLTTKIDTRLNSISRAIKREFDATVNVGSITRETLHKRTTLLRLYKRVIERTRPSIVVLVCSYGKETLIEACKDQNIPVVELQHGVIYEHHYGYSFPAPRTKEMFPDYLLTFGEFWGEHIEFPIPDERVIPVGYPHLENSLDRYTDDETSDQFLFISQGTIGEQLSKFAMEVDRHPDVDYDIVYKLHPGEYDRWKDEYPWLLDANFEIVDSSDRQLYRLFAESSAQIGVGSTAVYEGLAFGLETFVYDCPGSDVLEPLIDEGAASMVTSVDELASALGGEGGSFDREYYFAPNATQQACNVIERLAENGTMYDRANEL</sequence>
<dbReference type="GeneID" id="73902651"/>
<protein>
    <recommendedName>
        <fullName evidence="3">Capsule polysaccharide biosynthesis protein</fullName>
    </recommendedName>
</protein>
<dbReference type="AlphaFoldDB" id="A0ABD5NQH2"/>